<dbReference type="InterPro" id="IPR011701">
    <property type="entry name" value="MFS"/>
</dbReference>
<dbReference type="AlphaFoldDB" id="A0AAV4AKP4"/>
<dbReference type="InterPro" id="IPR036259">
    <property type="entry name" value="MFS_trans_sf"/>
</dbReference>
<evidence type="ECO:0000313" key="7">
    <source>
        <dbReference type="EMBL" id="GFO07156.1"/>
    </source>
</evidence>
<dbReference type="InterPro" id="IPR001958">
    <property type="entry name" value="Tet-R_TetA/multi-R_MdtG-like"/>
</dbReference>
<keyword evidence="2 6" id="KW-0812">Transmembrane</keyword>
<dbReference type="Proteomes" id="UP000735302">
    <property type="component" value="Unassembled WGS sequence"/>
</dbReference>
<feature type="transmembrane region" description="Helical" evidence="6">
    <location>
        <begin position="664"/>
        <end position="683"/>
    </location>
</feature>
<evidence type="ECO:0000313" key="8">
    <source>
        <dbReference type="Proteomes" id="UP000735302"/>
    </source>
</evidence>
<dbReference type="PANTHER" id="PTHR23510">
    <property type="entry name" value="INNER MEMBRANE TRANSPORT PROTEIN YAJR"/>
    <property type="match status" value="1"/>
</dbReference>
<comment type="subcellular location">
    <subcellularLocation>
        <location evidence="1">Membrane</location>
        <topology evidence="1">Multi-pass membrane protein</topology>
    </subcellularLocation>
</comment>
<dbReference type="Pfam" id="PF07690">
    <property type="entry name" value="MFS_1"/>
    <property type="match status" value="2"/>
</dbReference>
<reference evidence="7 8" key="1">
    <citation type="journal article" date="2021" name="Elife">
        <title>Chloroplast acquisition without the gene transfer in kleptoplastic sea slugs, Plakobranchus ocellatus.</title>
        <authorList>
            <person name="Maeda T."/>
            <person name="Takahashi S."/>
            <person name="Yoshida T."/>
            <person name="Shimamura S."/>
            <person name="Takaki Y."/>
            <person name="Nagai Y."/>
            <person name="Toyoda A."/>
            <person name="Suzuki Y."/>
            <person name="Arimoto A."/>
            <person name="Ishii H."/>
            <person name="Satoh N."/>
            <person name="Nishiyama T."/>
            <person name="Hasebe M."/>
            <person name="Maruyama T."/>
            <person name="Minagawa J."/>
            <person name="Obokata J."/>
            <person name="Shigenobu S."/>
        </authorList>
    </citation>
    <scope>NUCLEOTIDE SEQUENCE [LARGE SCALE GENOMIC DNA]</scope>
</reference>
<comment type="caution">
    <text evidence="7">The sequence shown here is derived from an EMBL/GenBank/DDBJ whole genome shotgun (WGS) entry which is preliminary data.</text>
</comment>
<feature type="region of interest" description="Disordered" evidence="5">
    <location>
        <begin position="759"/>
        <end position="779"/>
    </location>
</feature>
<dbReference type="Gene3D" id="1.20.1250.20">
    <property type="entry name" value="MFS general substrate transporter like domains"/>
    <property type="match status" value="2"/>
</dbReference>
<dbReference type="EMBL" id="BLXT01003842">
    <property type="protein sequence ID" value="GFO07156.1"/>
    <property type="molecule type" value="Genomic_DNA"/>
</dbReference>
<feature type="transmembrane region" description="Helical" evidence="6">
    <location>
        <begin position="565"/>
        <end position="581"/>
    </location>
</feature>
<keyword evidence="7" id="KW-0813">Transport</keyword>
<keyword evidence="8" id="KW-1185">Reference proteome</keyword>
<dbReference type="GO" id="GO:0016020">
    <property type="term" value="C:membrane"/>
    <property type="evidence" value="ECO:0007669"/>
    <property type="project" value="UniProtKB-SubCell"/>
</dbReference>
<feature type="compositionally biased region" description="Basic and acidic residues" evidence="5">
    <location>
        <begin position="272"/>
        <end position="288"/>
    </location>
</feature>
<feature type="compositionally biased region" description="Polar residues" evidence="5">
    <location>
        <begin position="807"/>
        <end position="826"/>
    </location>
</feature>
<keyword evidence="3 6" id="KW-1133">Transmembrane helix</keyword>
<evidence type="ECO:0000256" key="1">
    <source>
        <dbReference type="ARBA" id="ARBA00004141"/>
    </source>
</evidence>
<evidence type="ECO:0000256" key="5">
    <source>
        <dbReference type="SAM" id="MobiDB-lite"/>
    </source>
</evidence>
<feature type="compositionally biased region" description="Polar residues" evidence="5">
    <location>
        <begin position="332"/>
        <end position="354"/>
    </location>
</feature>
<feature type="transmembrane region" description="Helical" evidence="6">
    <location>
        <begin position="527"/>
        <end position="553"/>
    </location>
</feature>
<feature type="transmembrane region" description="Helical" evidence="6">
    <location>
        <begin position="593"/>
        <end position="612"/>
    </location>
</feature>
<accession>A0AAV4AKP4</accession>
<name>A0AAV4AKP4_9GAST</name>
<protein>
    <submittedName>
        <fullName evidence="7">Solute carrier family 2, facilitated glucose transporter member 10</fullName>
    </submittedName>
</protein>
<evidence type="ECO:0000256" key="2">
    <source>
        <dbReference type="ARBA" id="ARBA00022692"/>
    </source>
</evidence>
<feature type="transmembrane region" description="Helical" evidence="6">
    <location>
        <begin position="624"/>
        <end position="643"/>
    </location>
</feature>
<dbReference type="PRINTS" id="PR01035">
    <property type="entry name" value="TCRTETA"/>
</dbReference>
<organism evidence="7 8">
    <name type="scientific">Plakobranchus ocellatus</name>
    <dbReference type="NCBI Taxonomy" id="259542"/>
    <lineage>
        <taxon>Eukaryota</taxon>
        <taxon>Metazoa</taxon>
        <taxon>Spiralia</taxon>
        <taxon>Lophotrochozoa</taxon>
        <taxon>Mollusca</taxon>
        <taxon>Gastropoda</taxon>
        <taxon>Heterobranchia</taxon>
        <taxon>Euthyneura</taxon>
        <taxon>Panpulmonata</taxon>
        <taxon>Sacoglossa</taxon>
        <taxon>Placobranchoidea</taxon>
        <taxon>Plakobranchidae</taxon>
        <taxon>Plakobranchus</taxon>
    </lineage>
</organism>
<dbReference type="PANTHER" id="PTHR23510:SF16">
    <property type="entry name" value="MAJOR FACILITATOR SUPERFAMILY (MFS) PROFILE DOMAIN-CONTAINING PROTEIN"/>
    <property type="match status" value="1"/>
</dbReference>
<feature type="compositionally biased region" description="Polar residues" evidence="5">
    <location>
        <begin position="307"/>
        <end position="317"/>
    </location>
</feature>
<feature type="region of interest" description="Disordered" evidence="5">
    <location>
        <begin position="799"/>
        <end position="837"/>
    </location>
</feature>
<feature type="transmembrane region" description="Helical" evidence="6">
    <location>
        <begin position="689"/>
        <end position="709"/>
    </location>
</feature>
<evidence type="ECO:0000256" key="6">
    <source>
        <dbReference type="SAM" id="Phobius"/>
    </source>
</evidence>
<feature type="transmembrane region" description="Helical" evidence="6">
    <location>
        <begin position="79"/>
        <end position="98"/>
    </location>
</feature>
<dbReference type="InterPro" id="IPR051068">
    <property type="entry name" value="MFS_Domain-Containing_Protein"/>
</dbReference>
<keyword evidence="4 6" id="KW-0472">Membrane</keyword>
<feature type="transmembrane region" description="Helical" evidence="6">
    <location>
        <begin position="12"/>
        <end position="34"/>
    </location>
</feature>
<gene>
    <name evidence="7" type="ORF">PoB_003366100</name>
</gene>
<feature type="transmembrane region" description="Helical" evidence="6">
    <location>
        <begin position="178"/>
        <end position="195"/>
    </location>
</feature>
<evidence type="ECO:0000256" key="3">
    <source>
        <dbReference type="ARBA" id="ARBA00022989"/>
    </source>
</evidence>
<feature type="compositionally biased region" description="Basic and acidic residues" evidence="5">
    <location>
        <begin position="355"/>
        <end position="365"/>
    </location>
</feature>
<dbReference type="SUPFAM" id="SSF103473">
    <property type="entry name" value="MFS general substrate transporter"/>
    <property type="match status" value="1"/>
</dbReference>
<proteinExistence type="predicted"/>
<evidence type="ECO:0000256" key="4">
    <source>
        <dbReference type="ARBA" id="ARBA00023136"/>
    </source>
</evidence>
<sequence length="837" mass="92670">MSSFKTKKRLMYVTFSFIFLFGGIEYAVILPTLWLYLHNTYNPPEYMLGLVLSAYSLAAFLSAPMIGRLSDKFRCTKQIFLICCMFEMVGSFLYFIGISEWLCVASRFISGLGAGSEAVAVAEVSRYTTEQERTGIISYLIATRQIALLLGPALNLFLRLADFKLGPFSVTKYSAPGAFMVLMWVLLMLVVLLLYSEPKEIYAEQQANSGRALDCSEEAAGDDSSQIRPTVSNVSRQKRFAYIDSNDFLASDDGSEITYPPLSSEKPFGQHNYDDWENSDHLYHEIGGDKTAIPRPQRHSKSLEMGQDNTSRISPQKQPKDISRNYMYGSMSDESSNIAQSVNNQKASQSISSRNHGDDNFYSDAKCDGELEASEDSQDGWATSLPDAEIDLSTSVEILASAERLINRNQWSVSEKAVKAYNVSSSRGRATPVGAKADNNLFFCDDHFGHHSEDVVYSDGTGSEADERTALLGGNIQTRGHRNNGSVANQTGENDPYIERSLTALDDPISREGKLGFCLNEYFRDEIVAILFLLFCAMFSQVCVETMVLPLSLQYLDFGELENSLLYFVCGAEIIIVFLVMTRLSRCISDRNLLVFGAVMILSSNVWLLYFLPRLPTHNRSHNIPIFGVAVVLDVLSIPFLIVCSTSLYSKLTRKETQGLSQGLRRGIVSVGTIMAPLWGSSASTKPDLLIGVLVALQALSLVLCLLSFPRLKVSHTKPLDIEQKLDSSPPSSLPVKNQPDIVESTSGAAQIEQNYEESEEWADSASINGDPVGPSRRLRLPTVEGDFYDCHSPRDRASTGFLTPYGSVQRSPSVSSFHSMQSNESGSRRLRSSPFV</sequence>
<feature type="transmembrane region" description="Helical" evidence="6">
    <location>
        <begin position="46"/>
        <end position="67"/>
    </location>
</feature>
<dbReference type="GO" id="GO:0022857">
    <property type="term" value="F:transmembrane transporter activity"/>
    <property type="evidence" value="ECO:0007669"/>
    <property type="project" value="InterPro"/>
</dbReference>
<feature type="region of interest" description="Disordered" evidence="5">
    <location>
        <begin position="254"/>
        <end position="365"/>
    </location>
</feature>
<keyword evidence="7" id="KW-0762">Sugar transport</keyword>